<dbReference type="RefSeq" id="WP_412441776.1">
    <property type="nucleotide sequence ID" value="NZ_CACRUT010000006.1"/>
</dbReference>
<dbReference type="EMBL" id="CACRUT010000006">
    <property type="protein sequence ID" value="VYT74442.1"/>
    <property type="molecule type" value="Genomic_DNA"/>
</dbReference>
<proteinExistence type="predicted"/>
<protein>
    <submittedName>
        <fullName evidence="1">Uncharacterized protein</fullName>
    </submittedName>
</protein>
<evidence type="ECO:0000313" key="1">
    <source>
        <dbReference type="EMBL" id="VYT74442.1"/>
    </source>
</evidence>
<reference evidence="1" key="1">
    <citation type="submission" date="2019-11" db="EMBL/GenBank/DDBJ databases">
        <authorList>
            <person name="Feng L."/>
        </authorList>
    </citation>
    <scope>NUCLEOTIDE SEQUENCE</scope>
    <source>
        <strain evidence="1">PclaraLFYP37</strain>
    </source>
</reference>
<organism evidence="1">
    <name type="scientific">Paraprevotella clara</name>
    <dbReference type="NCBI Taxonomy" id="454154"/>
    <lineage>
        <taxon>Bacteria</taxon>
        <taxon>Pseudomonadati</taxon>
        <taxon>Bacteroidota</taxon>
        <taxon>Bacteroidia</taxon>
        <taxon>Bacteroidales</taxon>
        <taxon>Prevotellaceae</taxon>
        <taxon>Paraprevotella</taxon>
    </lineage>
</organism>
<gene>
    <name evidence="1" type="ORF">PCLFYP37_01009</name>
</gene>
<dbReference type="AlphaFoldDB" id="A0A6N2ZBK0"/>
<accession>A0A6N2ZBK0</accession>
<sequence>MAYGKYYNPLILARLESYFEAGDWDGLAVYLDSLSHREFRMAGEIISVQIMPRVPDTVFWEAFRFLLVHHSKAFLVTLLKSVPLRKQKSGFTLRQDGYVPVAKFLNDTGTELDRAKFIRFMVEIFGEDTEDLSYLFGSLHVDTPRERVQYLLQGRGMACYYLLFQCMRQLEHERDLLVRCCQFLMKKGDALSFNLASVAKLYFDLTPVKGTFSLHLAPYQLGCLDASFESFCRVMKSIS</sequence>
<name>A0A6N2ZBK0_9BACT</name>